<protein>
    <submittedName>
        <fullName evidence="1">Uncharacterized protein</fullName>
    </submittedName>
</protein>
<dbReference type="AlphaFoldDB" id="A0A4D4JIS1"/>
<gene>
    <name evidence="1" type="ORF">GTS_54200</name>
</gene>
<dbReference type="EMBL" id="BJFL01000056">
    <property type="protein sequence ID" value="GDY33787.1"/>
    <property type="molecule type" value="Genomic_DNA"/>
</dbReference>
<proteinExistence type="predicted"/>
<organism evidence="1 2">
    <name type="scientific">Gandjariella thermophila</name>
    <dbReference type="NCBI Taxonomy" id="1931992"/>
    <lineage>
        <taxon>Bacteria</taxon>
        <taxon>Bacillati</taxon>
        <taxon>Actinomycetota</taxon>
        <taxon>Actinomycetes</taxon>
        <taxon>Pseudonocardiales</taxon>
        <taxon>Pseudonocardiaceae</taxon>
        <taxon>Gandjariella</taxon>
    </lineage>
</organism>
<sequence>MLHALVRVMRMRTSALRLSTLAPVTLGGRAGGADLLRAGGELAPAPMTMTAVLGGRPPHQHCRATDHTQH</sequence>
<accession>A0A4D4JIS1</accession>
<evidence type="ECO:0000313" key="1">
    <source>
        <dbReference type="EMBL" id="GDY33787.1"/>
    </source>
</evidence>
<comment type="caution">
    <text evidence="1">The sequence shown here is derived from an EMBL/GenBank/DDBJ whole genome shotgun (WGS) entry which is preliminary data.</text>
</comment>
<evidence type="ECO:0000313" key="2">
    <source>
        <dbReference type="Proteomes" id="UP000298860"/>
    </source>
</evidence>
<reference evidence="2" key="1">
    <citation type="submission" date="2019-04" db="EMBL/GenBank/DDBJ databases">
        <title>Draft genome sequence of Pseudonocardiaceae bacterium SL3-2-4.</title>
        <authorList>
            <person name="Ningsih F."/>
            <person name="Yokota A."/>
            <person name="Sakai Y."/>
            <person name="Nanatani K."/>
            <person name="Yabe S."/>
            <person name="Oetari A."/>
            <person name="Sjamsuridzal W."/>
        </authorList>
    </citation>
    <scope>NUCLEOTIDE SEQUENCE [LARGE SCALE GENOMIC DNA]</scope>
    <source>
        <strain evidence="2">SL3-2-4</strain>
    </source>
</reference>
<keyword evidence="2" id="KW-1185">Reference proteome</keyword>
<dbReference type="Proteomes" id="UP000298860">
    <property type="component" value="Unassembled WGS sequence"/>
</dbReference>
<name>A0A4D4JIS1_9PSEU</name>